<dbReference type="GeneID" id="24843063"/>
<evidence type="ECO:0000313" key="2">
    <source>
        <dbReference type="Proteomes" id="UP000027981"/>
    </source>
</evidence>
<dbReference type="HOGENOM" id="CLU_024306_0_0_2"/>
<organism evidence="1 2">
    <name type="scientific">Palaeococcus pacificus DY20341</name>
    <dbReference type="NCBI Taxonomy" id="1343739"/>
    <lineage>
        <taxon>Archaea</taxon>
        <taxon>Methanobacteriati</taxon>
        <taxon>Methanobacteriota</taxon>
        <taxon>Thermococci</taxon>
        <taxon>Thermococcales</taxon>
        <taxon>Thermococcaceae</taxon>
        <taxon>Palaeococcus</taxon>
    </lineage>
</organism>
<dbReference type="InterPro" id="IPR002591">
    <property type="entry name" value="Phosphodiest/P_Trfase"/>
</dbReference>
<reference evidence="2" key="1">
    <citation type="submission" date="2013-06" db="EMBL/GenBank/DDBJ databases">
        <title>Complete Genome Sequence of Hyperthermophilic Palaeococcus pacificus DY20341T, Isolated from a Deep-Sea Hydrothermal Sediments.</title>
        <authorList>
            <person name="Zeng X."/>
            <person name="Shao Z."/>
        </authorList>
    </citation>
    <scope>NUCLEOTIDE SEQUENCE [LARGE SCALE GENOMIC DNA]</scope>
    <source>
        <strain evidence="2">DY20341</strain>
    </source>
</reference>
<dbReference type="InterPro" id="IPR017850">
    <property type="entry name" value="Alkaline_phosphatase_core_sf"/>
</dbReference>
<dbReference type="OrthoDB" id="198670at2157"/>
<gene>
    <name evidence="1" type="ORF">PAP_09845</name>
</gene>
<dbReference type="Pfam" id="PF01663">
    <property type="entry name" value="Phosphodiest"/>
    <property type="match status" value="1"/>
</dbReference>
<dbReference type="Proteomes" id="UP000027981">
    <property type="component" value="Chromosome"/>
</dbReference>
<sequence>MNEHLKIVIIGLDGASKTTVQLVGLKKDTIYDFISTIPPYTPPAWTSIFTGVNPAKHGIIGWQKIDINTLKTKLVTSHDVKYSRLSELLDTSGLKSIVINLPMTYPFSGIVNKNNTIIVSDWAAPEQTIYPKKLSQTYKEYLINPPHDWASHIENKKEYASLVKEYIQIRLNFYYELLEKEDWDLFFVVFSETDWFSHIYPHILEGKDKGLVAPIFKILYKFIQDAQETADITFVVSDHGFEIKNKVFYVNSALAKGGFISYSKTKLKLARLVNKVFPKSLLKRAVESSNAPSNILEATLNPEKTHAFMPPEPTTWGMYTKDASIKEKVKQYLQNFEEIKTIVESSKLYNGPHVDNLPSLFIIPAKGVEYSYKLSEKITEAKYMADHEIHGIFSVTGKGISEDINFSRLPTVYDIAPTILHIFGLPIPNDMDGRVLIEIFEEDSEFAKRKPKYVDPSYYEKRQEDEKLKKAIKNLKLKGKI</sequence>
<dbReference type="RefSeq" id="WP_048165804.1">
    <property type="nucleotide sequence ID" value="NZ_CP006019.1"/>
</dbReference>
<keyword evidence="2" id="KW-1185">Reference proteome</keyword>
<dbReference type="SUPFAM" id="SSF53649">
    <property type="entry name" value="Alkaline phosphatase-like"/>
    <property type="match status" value="1"/>
</dbReference>
<evidence type="ECO:0008006" key="3">
    <source>
        <dbReference type="Google" id="ProtNLM"/>
    </source>
</evidence>
<evidence type="ECO:0000313" key="1">
    <source>
        <dbReference type="EMBL" id="AIF70344.1"/>
    </source>
</evidence>
<reference evidence="1 2" key="2">
    <citation type="journal article" date="2015" name="Genome Announc.">
        <title>Complete Genome Sequence of Hyperthermophilic Piezophilic Archaeon Palaeococcus pacificus DY20341T, Isolated from Deep-Sea Hydrothermal Sediments.</title>
        <authorList>
            <person name="Zeng X."/>
            <person name="Jebbar M."/>
            <person name="Shao Z."/>
        </authorList>
    </citation>
    <scope>NUCLEOTIDE SEQUENCE [LARGE SCALE GENOMIC DNA]</scope>
    <source>
        <strain evidence="1 2">DY20341</strain>
    </source>
</reference>
<dbReference type="KEGG" id="ppac:PAP_09845"/>
<dbReference type="eggNOG" id="arCOG01377">
    <property type="taxonomic scope" value="Archaea"/>
</dbReference>
<name>A0A075LVH6_9EURY</name>
<dbReference type="AlphaFoldDB" id="A0A075LVH6"/>
<protein>
    <recommendedName>
        <fullName evidence="3">Phosphodiesterase</fullName>
    </recommendedName>
</protein>
<accession>A0A075LVH6</accession>
<dbReference type="EMBL" id="CP006019">
    <property type="protein sequence ID" value="AIF70344.1"/>
    <property type="molecule type" value="Genomic_DNA"/>
</dbReference>
<dbReference type="Gene3D" id="3.40.720.10">
    <property type="entry name" value="Alkaline Phosphatase, subunit A"/>
    <property type="match status" value="2"/>
</dbReference>
<proteinExistence type="predicted"/>
<dbReference type="STRING" id="1343739.PAP_09845"/>